<keyword evidence="3" id="KW-1185">Reference proteome</keyword>
<reference evidence="3" key="1">
    <citation type="journal article" date="2019" name="Int. J. Syst. Evol. Microbiol.">
        <title>The Global Catalogue of Microorganisms (GCM) 10K type strain sequencing project: providing services to taxonomists for standard genome sequencing and annotation.</title>
        <authorList>
            <consortium name="The Broad Institute Genomics Platform"/>
            <consortium name="The Broad Institute Genome Sequencing Center for Infectious Disease"/>
            <person name="Wu L."/>
            <person name="Ma J."/>
        </authorList>
    </citation>
    <scope>NUCLEOTIDE SEQUENCE [LARGE SCALE GENOMIC DNA]</scope>
    <source>
        <strain evidence="3">CCM 8951</strain>
    </source>
</reference>
<dbReference type="Pfam" id="PF11188">
    <property type="entry name" value="DUF2975"/>
    <property type="match status" value="1"/>
</dbReference>
<keyword evidence="1" id="KW-1133">Transmembrane helix</keyword>
<protein>
    <submittedName>
        <fullName evidence="2">DUF2975 domain-containing protein</fullName>
    </submittedName>
</protein>
<feature type="transmembrane region" description="Helical" evidence="1">
    <location>
        <begin position="39"/>
        <end position="62"/>
    </location>
</feature>
<evidence type="ECO:0000313" key="3">
    <source>
        <dbReference type="Proteomes" id="UP001597244"/>
    </source>
</evidence>
<organism evidence="2 3">
    <name type="scientific">Lapidilactobacillus mulanensis</name>
    <dbReference type="NCBI Taxonomy" id="2485999"/>
    <lineage>
        <taxon>Bacteria</taxon>
        <taxon>Bacillati</taxon>
        <taxon>Bacillota</taxon>
        <taxon>Bacilli</taxon>
        <taxon>Lactobacillales</taxon>
        <taxon>Lactobacillaceae</taxon>
        <taxon>Lapidilactobacillus</taxon>
    </lineage>
</organism>
<evidence type="ECO:0000313" key="2">
    <source>
        <dbReference type="EMBL" id="MFD1466216.1"/>
    </source>
</evidence>
<feature type="transmembrane region" description="Helical" evidence="1">
    <location>
        <begin position="113"/>
        <end position="137"/>
    </location>
</feature>
<comment type="caution">
    <text evidence="2">The sequence shown here is derived from an EMBL/GenBank/DDBJ whole genome shotgun (WGS) entry which is preliminary data.</text>
</comment>
<name>A0ABW4DR09_9LACO</name>
<evidence type="ECO:0000256" key="1">
    <source>
        <dbReference type="SAM" id="Phobius"/>
    </source>
</evidence>
<dbReference type="InterPro" id="IPR021354">
    <property type="entry name" value="DUF2975"/>
</dbReference>
<keyword evidence="1" id="KW-0472">Membrane</keyword>
<feature type="transmembrane region" description="Helical" evidence="1">
    <location>
        <begin position="82"/>
        <end position="107"/>
    </location>
</feature>
<accession>A0ABW4DR09</accession>
<dbReference type="EMBL" id="JBHTOF010000098">
    <property type="protein sequence ID" value="MFD1466216.1"/>
    <property type="molecule type" value="Genomic_DNA"/>
</dbReference>
<dbReference type="RefSeq" id="WP_125578025.1">
    <property type="nucleotide sequence ID" value="NZ_JBHTOF010000098.1"/>
</dbReference>
<feature type="transmembrane region" description="Helical" evidence="1">
    <location>
        <begin position="7"/>
        <end position="27"/>
    </location>
</feature>
<sequence>MKKRILFLKAVLVLAVLVVLMFGVLVTTQFFTSEHQQPVSAWLFVAVVLIAIALMIYIAYLLNQLLNLIDHDRTFSTASLPVVRKITASIFAIGIDAIGIMPFVFFAADADDAPGLVLMGAGLVFIPFAVGVFATVLEQLLINAITIKKENDLTV</sequence>
<gene>
    <name evidence="2" type="ORF">ACFQ4L_09095</name>
</gene>
<keyword evidence="1" id="KW-0812">Transmembrane</keyword>
<proteinExistence type="predicted"/>
<dbReference type="Proteomes" id="UP001597244">
    <property type="component" value="Unassembled WGS sequence"/>
</dbReference>